<feature type="region of interest" description="Disordered" evidence="1">
    <location>
        <begin position="374"/>
        <end position="397"/>
    </location>
</feature>
<reference evidence="2 3" key="1">
    <citation type="submission" date="2019-03" db="EMBL/GenBank/DDBJ databases">
        <title>Sequencing the genomes of 1000 actinobacteria strains.</title>
        <authorList>
            <person name="Klenk H.-P."/>
        </authorList>
    </citation>
    <scope>NUCLEOTIDE SEQUENCE [LARGE SCALE GENOMIC DNA]</scope>
    <source>
        <strain evidence="2 3">DSM 44969</strain>
    </source>
</reference>
<keyword evidence="3" id="KW-1185">Reference proteome</keyword>
<organism evidence="2 3">
    <name type="scientific">Pseudonocardia endophytica</name>
    <dbReference type="NCBI Taxonomy" id="401976"/>
    <lineage>
        <taxon>Bacteria</taxon>
        <taxon>Bacillati</taxon>
        <taxon>Actinomycetota</taxon>
        <taxon>Actinomycetes</taxon>
        <taxon>Pseudonocardiales</taxon>
        <taxon>Pseudonocardiaceae</taxon>
        <taxon>Pseudonocardia</taxon>
    </lineage>
</organism>
<name>A0A4R1HMQ8_PSEEN</name>
<dbReference type="EMBL" id="SMFZ01000002">
    <property type="protein sequence ID" value="TCK22441.1"/>
    <property type="molecule type" value="Genomic_DNA"/>
</dbReference>
<gene>
    <name evidence="2" type="ORF">EV378_6443</name>
</gene>
<evidence type="ECO:0000313" key="2">
    <source>
        <dbReference type="EMBL" id="TCK22441.1"/>
    </source>
</evidence>
<dbReference type="AlphaFoldDB" id="A0A4R1HMQ8"/>
<sequence>MIGLRRLPRVSETASGTRAGDEGVARRLKALACTAPLHDLDARKGLLDWADASRYQMAEIGLQAIDQVTLAMDFDHGADADQVVRRLQPFIAAQAPGSPTAEHEHVGHWVIENLINVGSLDRGFAVEYGAVDAGGRYVRRRFDFKLLVEVAAPDGQVYLRASDEAINVLVGALDTDVESAQVAAEVKLENLISRGRLGDARLAAEQARYRTVQYAEALRAKLESTRRDVRSVDWLESVPALLDDALTHIEGRYRAETAILSNIADARDDATEPDRRRQAAELVGVVEDCIGRHTQLQARLQEAGAAFRAEQDRQQFAGRPQRAAIDVFGQLLRPSLGLPVGMAGFPAVAFFSAGAGIRVPSVPGLGGLVETLLTPPPERDPLGQEMPEPDLSPSEPERFGDQRWGAADAVLPSDAGGVRLSSLLARARESDVELPALVALRALNAVGTAIGTARNQGDERVLVAVDDGTVLRDDEFAGSDLLVALAGVETA</sequence>
<evidence type="ECO:0000256" key="1">
    <source>
        <dbReference type="SAM" id="MobiDB-lite"/>
    </source>
</evidence>
<dbReference type="Proteomes" id="UP000295560">
    <property type="component" value="Unassembled WGS sequence"/>
</dbReference>
<comment type="caution">
    <text evidence="2">The sequence shown here is derived from an EMBL/GenBank/DDBJ whole genome shotgun (WGS) entry which is preliminary data.</text>
</comment>
<proteinExistence type="predicted"/>
<evidence type="ECO:0000313" key="3">
    <source>
        <dbReference type="Proteomes" id="UP000295560"/>
    </source>
</evidence>
<protein>
    <submittedName>
        <fullName evidence="2">Uncharacterized protein</fullName>
    </submittedName>
</protein>
<accession>A0A4R1HMQ8</accession>